<gene>
    <name evidence="3" type="primary">ga19745</name>
    <name evidence="3" type="ORF">PR202_ga19745</name>
</gene>
<name>A0AAV5CUW3_ELECO</name>
<sequence length="376" mass="42816">MTNNLTSQETRSDRTHHEAICKTATPSIRFQDLPVKQWMWNNPSKFSSLRHLQLFMHMRPKEFGQFTGYKLWLAELGPRRQELRQCKYHYLKNIRITGFKGARGQVEFLLHVVENAPALEVLTISSIQEASKEFWPYKGIPPFEEAKRIAITSLTAALPQNVGFYVIYLCCMYLSLRMDGRVWDSVVGYPPWQAFVVQLPPVKGMCDPALLTGWTGGSFRADQQVEFGEVLWVILILVVSSPVLTLCSRKRRGDHLAKLSPACSSESGAMPARKFTGYHLWLAKVGPRRQELGRCEYFYLKNIHISGFKGAREQVEFLLHVVENAPALEVLTVNTTEEAAGDYWPYNGSPPFEEAKRIAITSLTVALPQNVKFYVI</sequence>
<evidence type="ECO:0000259" key="1">
    <source>
        <dbReference type="Pfam" id="PF08387"/>
    </source>
</evidence>
<feature type="domain" description="FBD" evidence="1">
    <location>
        <begin position="295"/>
        <end position="332"/>
    </location>
</feature>
<dbReference type="PANTHER" id="PTHR34145:SF57">
    <property type="entry name" value="F-BOX DOMAIN-CONTAINING PROTEIN"/>
    <property type="match status" value="1"/>
</dbReference>
<dbReference type="Proteomes" id="UP001054889">
    <property type="component" value="Unassembled WGS sequence"/>
</dbReference>
<evidence type="ECO:0000313" key="3">
    <source>
        <dbReference type="EMBL" id="GJN02399.1"/>
    </source>
</evidence>
<evidence type="ECO:0000259" key="2">
    <source>
        <dbReference type="Pfam" id="PF23622"/>
    </source>
</evidence>
<dbReference type="PANTHER" id="PTHR34145">
    <property type="entry name" value="OS02G0105600 PROTEIN"/>
    <property type="match status" value="1"/>
</dbReference>
<protein>
    <recommendedName>
        <fullName evidence="5">FBD domain-containing protein</fullName>
    </recommendedName>
</protein>
<reference evidence="3" key="2">
    <citation type="submission" date="2021-12" db="EMBL/GenBank/DDBJ databases">
        <title>Resequencing data analysis of finger millet.</title>
        <authorList>
            <person name="Hatakeyama M."/>
            <person name="Aluri S."/>
            <person name="Balachadran M.T."/>
            <person name="Sivarajan S.R."/>
            <person name="Poveda L."/>
            <person name="Shimizu-Inatsugi R."/>
            <person name="Schlapbach R."/>
            <person name="Sreeman S.M."/>
            <person name="Shimizu K.K."/>
        </authorList>
    </citation>
    <scope>NUCLEOTIDE SEQUENCE</scope>
</reference>
<keyword evidence="4" id="KW-1185">Reference proteome</keyword>
<dbReference type="Pfam" id="PF08387">
    <property type="entry name" value="FBD"/>
    <property type="match status" value="1"/>
</dbReference>
<proteinExistence type="predicted"/>
<dbReference type="InterPro" id="IPR055357">
    <property type="entry name" value="LRR_At1g61320_AtMIF1"/>
</dbReference>
<dbReference type="InterPro" id="IPR053772">
    <property type="entry name" value="At1g61320/At1g61330-like"/>
</dbReference>
<dbReference type="Pfam" id="PF23622">
    <property type="entry name" value="LRR_At1g61320_AtMIF1"/>
    <property type="match status" value="1"/>
</dbReference>
<evidence type="ECO:0008006" key="5">
    <source>
        <dbReference type="Google" id="ProtNLM"/>
    </source>
</evidence>
<reference evidence="3" key="1">
    <citation type="journal article" date="2018" name="DNA Res.">
        <title>Multiple hybrid de novo genome assembly of finger millet, an orphan allotetraploid crop.</title>
        <authorList>
            <person name="Hatakeyama M."/>
            <person name="Aluri S."/>
            <person name="Balachadran M.T."/>
            <person name="Sivarajan S.R."/>
            <person name="Patrignani A."/>
            <person name="Gruter S."/>
            <person name="Poveda L."/>
            <person name="Shimizu-Inatsugi R."/>
            <person name="Baeten J."/>
            <person name="Francoijs K.J."/>
            <person name="Nataraja K.N."/>
            <person name="Reddy Y.A.N."/>
            <person name="Phadnis S."/>
            <person name="Ravikumar R.L."/>
            <person name="Schlapbach R."/>
            <person name="Sreeman S.M."/>
            <person name="Shimizu K.K."/>
        </authorList>
    </citation>
    <scope>NUCLEOTIDE SEQUENCE</scope>
</reference>
<evidence type="ECO:0000313" key="4">
    <source>
        <dbReference type="Proteomes" id="UP001054889"/>
    </source>
</evidence>
<organism evidence="3 4">
    <name type="scientific">Eleusine coracana subsp. coracana</name>
    <dbReference type="NCBI Taxonomy" id="191504"/>
    <lineage>
        <taxon>Eukaryota</taxon>
        <taxon>Viridiplantae</taxon>
        <taxon>Streptophyta</taxon>
        <taxon>Embryophyta</taxon>
        <taxon>Tracheophyta</taxon>
        <taxon>Spermatophyta</taxon>
        <taxon>Magnoliopsida</taxon>
        <taxon>Liliopsida</taxon>
        <taxon>Poales</taxon>
        <taxon>Poaceae</taxon>
        <taxon>PACMAD clade</taxon>
        <taxon>Chloridoideae</taxon>
        <taxon>Cynodonteae</taxon>
        <taxon>Eleusininae</taxon>
        <taxon>Eleusine</taxon>
    </lineage>
</organism>
<feature type="domain" description="At1g61320/AtMIF1 LRR" evidence="2">
    <location>
        <begin position="81"/>
        <end position="132"/>
    </location>
</feature>
<dbReference type="EMBL" id="BQKI01000009">
    <property type="protein sequence ID" value="GJN02399.1"/>
    <property type="molecule type" value="Genomic_DNA"/>
</dbReference>
<dbReference type="AlphaFoldDB" id="A0AAV5CUW3"/>
<comment type="caution">
    <text evidence="3">The sequence shown here is derived from an EMBL/GenBank/DDBJ whole genome shotgun (WGS) entry which is preliminary data.</text>
</comment>
<accession>A0AAV5CUW3</accession>
<dbReference type="InterPro" id="IPR006566">
    <property type="entry name" value="FBD"/>
</dbReference>